<dbReference type="RefSeq" id="WP_090438832.1">
    <property type="nucleotide sequence ID" value="NZ_FOHU01000001.1"/>
</dbReference>
<feature type="domain" description="Stage V sporulation protein AA" evidence="2">
    <location>
        <begin position="6"/>
        <end position="92"/>
    </location>
</feature>
<dbReference type="Proteomes" id="UP000199568">
    <property type="component" value="Unassembled WGS sequence"/>
</dbReference>
<evidence type="ECO:0000259" key="2">
    <source>
        <dbReference type="Pfam" id="PF12164"/>
    </source>
</evidence>
<dbReference type="Gene3D" id="2.60.480.10">
    <property type="entry name" value="eubacterium ventriosum atcc domain"/>
    <property type="match status" value="1"/>
</dbReference>
<proteinExistence type="predicted"/>
<organism evidence="3 4">
    <name type="scientific">Natronincola peptidivorans</name>
    <dbReference type="NCBI Taxonomy" id="426128"/>
    <lineage>
        <taxon>Bacteria</taxon>
        <taxon>Bacillati</taxon>
        <taxon>Bacillota</taxon>
        <taxon>Clostridia</taxon>
        <taxon>Peptostreptococcales</taxon>
        <taxon>Natronincolaceae</taxon>
        <taxon>Natronincola</taxon>
    </lineage>
</organism>
<reference evidence="3 4" key="1">
    <citation type="submission" date="2016-10" db="EMBL/GenBank/DDBJ databases">
        <authorList>
            <person name="de Groot N.N."/>
        </authorList>
    </citation>
    <scope>NUCLEOTIDE SEQUENCE [LARGE SCALE GENOMIC DNA]</scope>
    <source>
        <strain evidence="3 4">DSM 18979</strain>
    </source>
</reference>
<dbReference type="OrthoDB" id="9782754at2"/>
<dbReference type="Pfam" id="PF12164">
    <property type="entry name" value="SporV_AA"/>
    <property type="match status" value="1"/>
</dbReference>
<keyword evidence="1" id="KW-1133">Transmembrane helix</keyword>
<dbReference type="InterPro" id="IPR038548">
    <property type="entry name" value="SporV_AA_N_sf"/>
</dbReference>
<dbReference type="STRING" id="426128.SAMN05660297_00532"/>
<keyword evidence="1" id="KW-0472">Membrane</keyword>
<evidence type="ECO:0000313" key="3">
    <source>
        <dbReference type="EMBL" id="SES76044.1"/>
    </source>
</evidence>
<name>A0A1H9Z3C5_9FIRM</name>
<dbReference type="AlphaFoldDB" id="A0A1H9Z3C5"/>
<evidence type="ECO:0000313" key="4">
    <source>
        <dbReference type="Proteomes" id="UP000199568"/>
    </source>
</evidence>
<evidence type="ECO:0000256" key="1">
    <source>
        <dbReference type="SAM" id="Phobius"/>
    </source>
</evidence>
<feature type="transmembrane region" description="Helical" evidence="1">
    <location>
        <begin position="106"/>
        <end position="127"/>
    </location>
</feature>
<keyword evidence="4" id="KW-1185">Reference proteome</keyword>
<dbReference type="InterPro" id="IPR021997">
    <property type="entry name" value="SporV_AA"/>
</dbReference>
<accession>A0A1H9Z3C5</accession>
<feature type="transmembrane region" description="Helical" evidence="1">
    <location>
        <begin position="157"/>
        <end position="175"/>
    </location>
</feature>
<protein>
    <submittedName>
        <fullName evidence="3">Stage V sporulation protein AA</fullName>
    </submittedName>
</protein>
<dbReference type="EMBL" id="FOHU01000001">
    <property type="protein sequence ID" value="SES76044.1"/>
    <property type="molecule type" value="Genomic_DNA"/>
</dbReference>
<sequence>MIENIEIFIQSKGKVQLNIQNVISLKNILNIYSDDYNIKVEIENLVYNLKTIGNNNTYVINIISIIPIIKRKFPNSTINIVGEPDILVEFKSAEMKNNDNKHFRKICKVTIVCSLLFVGAATAIINFHSDVDMLQTQKTIYRIITGKETENLLLMQIPYSLGIGVGMSVFFNHIFKKKINNEPSPLEVEVQLYQESLDQYVKKTSNNYYK</sequence>
<keyword evidence="1" id="KW-0812">Transmembrane</keyword>
<gene>
    <name evidence="3" type="ORF">SAMN05660297_00532</name>
</gene>